<reference evidence="9 10" key="1">
    <citation type="journal article" date="2019" name="Fungal Biol. Biotechnol.">
        <title>Draft genome sequence of fastidious pathogen Ceratobasidium theobromae, which causes vascular-streak dieback in Theobroma cacao.</title>
        <authorList>
            <person name="Ali S.S."/>
            <person name="Asman A."/>
            <person name="Shao J."/>
            <person name="Firmansyah A.P."/>
            <person name="Susilo A.W."/>
            <person name="Rosmana A."/>
            <person name="McMahon P."/>
            <person name="Junaid M."/>
            <person name="Guest D."/>
            <person name="Kheng T.Y."/>
            <person name="Meinhardt L.W."/>
            <person name="Bailey B.A."/>
        </authorList>
    </citation>
    <scope>NUCLEOTIDE SEQUENCE [LARGE SCALE GENOMIC DNA]</scope>
    <source>
        <strain evidence="9 10">CT2</strain>
    </source>
</reference>
<dbReference type="InterPro" id="IPR002401">
    <property type="entry name" value="Cyt_P450_E_grp-I"/>
</dbReference>
<keyword evidence="10" id="KW-1185">Reference proteome</keyword>
<dbReference type="InterPro" id="IPR017972">
    <property type="entry name" value="Cyt_P450_CS"/>
</dbReference>
<dbReference type="GO" id="GO:0016705">
    <property type="term" value="F:oxidoreductase activity, acting on paired donors, with incorporation or reduction of molecular oxygen"/>
    <property type="evidence" value="ECO:0007669"/>
    <property type="project" value="InterPro"/>
</dbReference>
<evidence type="ECO:0000256" key="3">
    <source>
        <dbReference type="ARBA" id="ARBA00022723"/>
    </source>
</evidence>
<keyword evidence="3 7" id="KW-0479">Metal-binding</keyword>
<dbReference type="PANTHER" id="PTHR24291">
    <property type="entry name" value="CYTOCHROME P450 FAMILY 4"/>
    <property type="match status" value="1"/>
</dbReference>
<keyword evidence="5 7" id="KW-0408">Iron</keyword>
<sequence>MSYTRGGFQKHPDDYRILSKFGSNLLIVEGEEWKRQRRICAPAFSDKNNRLVWSTTKGFTNEMIDSWAPEKPVFIHDVCEEIALPLALCVIAKAGFGQEVHWGNDVIPEGHRLTFKQALSTASINMHLLLMLPSWAWELRAHWRDVKLAIDELKVYLHEMIDMRREDKDLDADQVVEQKHDLFNQLIHARDSNGALSEDELIAGHETTAHTMAIALGLLALYPEVQNKLAEQIKQVESEHESPTYDHMYKFTFAMAVVYETLRMFPMVTIMPKRAMIDTTLTFGYPPNAQTIRVPASTSAYMVSAGLHYNPSYWDDPEDFNPDRFMDSHWNRDAFVAFSLGPRACIGRRFAEATLVSVLSTLISKYQVSVDESQFKPIPGESMAERRTRLIRPSAGLTLTPTAIPLIFTPRK</sequence>
<evidence type="ECO:0000256" key="5">
    <source>
        <dbReference type="ARBA" id="ARBA00023004"/>
    </source>
</evidence>
<proteinExistence type="inferred from homology"/>
<dbReference type="Pfam" id="PF00067">
    <property type="entry name" value="p450"/>
    <property type="match status" value="1"/>
</dbReference>
<evidence type="ECO:0000256" key="1">
    <source>
        <dbReference type="ARBA" id="ARBA00010617"/>
    </source>
</evidence>
<evidence type="ECO:0000313" key="10">
    <source>
        <dbReference type="Proteomes" id="UP000383932"/>
    </source>
</evidence>
<dbReference type="InterPro" id="IPR036396">
    <property type="entry name" value="Cyt_P450_sf"/>
</dbReference>
<evidence type="ECO:0000256" key="2">
    <source>
        <dbReference type="ARBA" id="ARBA00022617"/>
    </source>
</evidence>
<dbReference type="GO" id="GO:0005506">
    <property type="term" value="F:iron ion binding"/>
    <property type="evidence" value="ECO:0007669"/>
    <property type="project" value="InterPro"/>
</dbReference>
<keyword evidence="2 7" id="KW-0349">Heme</keyword>
<dbReference type="Gene3D" id="1.10.630.10">
    <property type="entry name" value="Cytochrome P450"/>
    <property type="match status" value="1"/>
</dbReference>
<dbReference type="GO" id="GO:0020037">
    <property type="term" value="F:heme binding"/>
    <property type="evidence" value="ECO:0007669"/>
    <property type="project" value="InterPro"/>
</dbReference>
<dbReference type="InterPro" id="IPR001128">
    <property type="entry name" value="Cyt_P450"/>
</dbReference>
<organism evidence="9 10">
    <name type="scientific">Ceratobasidium theobromae</name>
    <dbReference type="NCBI Taxonomy" id="1582974"/>
    <lineage>
        <taxon>Eukaryota</taxon>
        <taxon>Fungi</taxon>
        <taxon>Dikarya</taxon>
        <taxon>Basidiomycota</taxon>
        <taxon>Agaricomycotina</taxon>
        <taxon>Agaricomycetes</taxon>
        <taxon>Cantharellales</taxon>
        <taxon>Ceratobasidiaceae</taxon>
        <taxon>Ceratobasidium</taxon>
    </lineage>
</organism>
<name>A0A5N5QMN6_9AGAM</name>
<dbReference type="PROSITE" id="PS00086">
    <property type="entry name" value="CYTOCHROME_P450"/>
    <property type="match status" value="1"/>
</dbReference>
<evidence type="ECO:0000256" key="4">
    <source>
        <dbReference type="ARBA" id="ARBA00023002"/>
    </source>
</evidence>
<evidence type="ECO:0000256" key="7">
    <source>
        <dbReference type="PIRSR" id="PIRSR602401-1"/>
    </source>
</evidence>
<dbReference type="GO" id="GO:0004497">
    <property type="term" value="F:monooxygenase activity"/>
    <property type="evidence" value="ECO:0007669"/>
    <property type="project" value="UniProtKB-KW"/>
</dbReference>
<comment type="caution">
    <text evidence="9">The sequence shown here is derived from an EMBL/GenBank/DDBJ whole genome shotgun (WGS) entry which is preliminary data.</text>
</comment>
<dbReference type="OrthoDB" id="1470350at2759"/>
<comment type="cofactor">
    <cofactor evidence="7">
        <name>heme</name>
        <dbReference type="ChEBI" id="CHEBI:30413"/>
    </cofactor>
</comment>
<dbReference type="PRINTS" id="PR00463">
    <property type="entry name" value="EP450I"/>
</dbReference>
<keyword evidence="6 8" id="KW-0503">Monooxygenase</keyword>
<evidence type="ECO:0000256" key="6">
    <source>
        <dbReference type="ARBA" id="ARBA00023033"/>
    </source>
</evidence>
<dbReference type="InterPro" id="IPR050196">
    <property type="entry name" value="Cytochrome_P450_Monoox"/>
</dbReference>
<dbReference type="Proteomes" id="UP000383932">
    <property type="component" value="Unassembled WGS sequence"/>
</dbReference>
<gene>
    <name evidence="9" type="ORF">CTheo_3579</name>
</gene>
<accession>A0A5N5QMN6</accession>
<dbReference type="PRINTS" id="PR00385">
    <property type="entry name" value="P450"/>
</dbReference>
<feature type="binding site" description="axial binding residue" evidence="7">
    <location>
        <position position="345"/>
    </location>
    <ligand>
        <name>heme</name>
        <dbReference type="ChEBI" id="CHEBI:30413"/>
    </ligand>
    <ligandPart>
        <name>Fe</name>
        <dbReference type="ChEBI" id="CHEBI:18248"/>
    </ligandPart>
</feature>
<protein>
    <submittedName>
        <fullName evidence="9">Cytochrome P450</fullName>
    </submittedName>
</protein>
<comment type="similarity">
    <text evidence="1 8">Belongs to the cytochrome P450 family.</text>
</comment>
<dbReference type="SUPFAM" id="SSF48264">
    <property type="entry name" value="Cytochrome P450"/>
    <property type="match status" value="1"/>
</dbReference>
<keyword evidence="4 8" id="KW-0560">Oxidoreductase</keyword>
<dbReference type="EMBL" id="SSOP01000049">
    <property type="protein sequence ID" value="KAB5592944.1"/>
    <property type="molecule type" value="Genomic_DNA"/>
</dbReference>
<dbReference type="AlphaFoldDB" id="A0A5N5QMN6"/>
<evidence type="ECO:0000313" key="9">
    <source>
        <dbReference type="EMBL" id="KAB5592944.1"/>
    </source>
</evidence>
<dbReference type="PANTHER" id="PTHR24291:SF50">
    <property type="entry name" value="BIFUNCTIONAL ALBAFLAVENONE MONOOXYGENASE_TERPENE SYNTHASE"/>
    <property type="match status" value="1"/>
</dbReference>
<evidence type="ECO:0000256" key="8">
    <source>
        <dbReference type="RuleBase" id="RU000461"/>
    </source>
</evidence>